<evidence type="ECO:0000259" key="5">
    <source>
        <dbReference type="PROSITE" id="PS51387"/>
    </source>
</evidence>
<keyword evidence="7" id="KW-1185">Reference proteome</keyword>
<reference evidence="6" key="1">
    <citation type="journal article" date="2021" name="Antonie Van Leeuwenhoek">
        <title>Draft genome and description of Waterburya agarophytonicola gen. nov. sp. nov. (Pleurocapsales, Cyanobacteria): a seaweed symbiont.</title>
        <authorList>
            <person name="Bonthond G."/>
            <person name="Shalygin S."/>
            <person name="Bayer T."/>
            <person name="Weinberger F."/>
        </authorList>
    </citation>
    <scope>NUCLEOTIDE SEQUENCE</scope>
    <source>
        <strain evidence="6">KI4</strain>
    </source>
</reference>
<evidence type="ECO:0000313" key="6">
    <source>
        <dbReference type="EMBL" id="MCC0178369.1"/>
    </source>
</evidence>
<organism evidence="6 7">
    <name type="scientific">Waterburya agarophytonicola KI4</name>
    <dbReference type="NCBI Taxonomy" id="2874699"/>
    <lineage>
        <taxon>Bacteria</taxon>
        <taxon>Bacillati</taxon>
        <taxon>Cyanobacteriota</taxon>
        <taxon>Cyanophyceae</taxon>
        <taxon>Pleurocapsales</taxon>
        <taxon>Hyellaceae</taxon>
        <taxon>Waterburya</taxon>
        <taxon>Waterburya agarophytonicola</taxon>
    </lineage>
</organism>
<dbReference type="Gene3D" id="3.30.465.10">
    <property type="match status" value="1"/>
</dbReference>
<dbReference type="InterPro" id="IPR016171">
    <property type="entry name" value="Vanillyl_alc_oxidase_C-sub2"/>
</dbReference>
<dbReference type="Pfam" id="PF01565">
    <property type="entry name" value="FAD_binding_4"/>
    <property type="match status" value="1"/>
</dbReference>
<evidence type="ECO:0000313" key="7">
    <source>
        <dbReference type="Proteomes" id="UP000729733"/>
    </source>
</evidence>
<dbReference type="InterPro" id="IPR016169">
    <property type="entry name" value="FAD-bd_PCMH_sub2"/>
</dbReference>
<gene>
    <name evidence="6" type="ORF">I4641_15410</name>
</gene>
<evidence type="ECO:0000256" key="3">
    <source>
        <dbReference type="ARBA" id="ARBA00022827"/>
    </source>
</evidence>
<dbReference type="GO" id="GO:0071949">
    <property type="term" value="F:FAD binding"/>
    <property type="evidence" value="ECO:0007669"/>
    <property type="project" value="InterPro"/>
</dbReference>
<dbReference type="Pfam" id="PF02913">
    <property type="entry name" value="FAD-oxidase_C"/>
    <property type="match status" value="1"/>
</dbReference>
<dbReference type="SUPFAM" id="SSF55103">
    <property type="entry name" value="FAD-linked oxidases, C-terminal domain"/>
    <property type="match status" value="1"/>
</dbReference>
<feature type="domain" description="FAD-binding PCMH-type" evidence="5">
    <location>
        <begin position="39"/>
        <end position="218"/>
    </location>
</feature>
<evidence type="ECO:0000256" key="1">
    <source>
        <dbReference type="ARBA" id="ARBA00001974"/>
    </source>
</evidence>
<dbReference type="InterPro" id="IPR016164">
    <property type="entry name" value="FAD-linked_Oxase-like_C"/>
</dbReference>
<evidence type="ECO:0000256" key="2">
    <source>
        <dbReference type="ARBA" id="ARBA00022630"/>
    </source>
</evidence>
<accession>A0A964BRN9</accession>
<dbReference type="PROSITE" id="PS51387">
    <property type="entry name" value="FAD_PCMH"/>
    <property type="match status" value="1"/>
</dbReference>
<comment type="cofactor">
    <cofactor evidence="1">
        <name>FAD</name>
        <dbReference type="ChEBI" id="CHEBI:57692"/>
    </cofactor>
</comment>
<evidence type="ECO:0000256" key="4">
    <source>
        <dbReference type="ARBA" id="ARBA00023002"/>
    </source>
</evidence>
<dbReference type="PANTHER" id="PTHR11748:SF103">
    <property type="entry name" value="GLYCOLATE OXIDASE SUBUNIT GLCE"/>
    <property type="match status" value="1"/>
</dbReference>
<dbReference type="PANTHER" id="PTHR11748">
    <property type="entry name" value="D-LACTATE DEHYDROGENASE"/>
    <property type="match status" value="1"/>
</dbReference>
<dbReference type="SUPFAM" id="SSF56176">
    <property type="entry name" value="FAD-binding/transporter-associated domain-like"/>
    <property type="match status" value="1"/>
</dbReference>
<comment type="caution">
    <text evidence="6">The sequence shown here is derived from an EMBL/GenBank/DDBJ whole genome shotgun (WGS) entry which is preliminary data.</text>
</comment>
<dbReference type="GO" id="GO:0016491">
    <property type="term" value="F:oxidoreductase activity"/>
    <property type="evidence" value="ECO:0007669"/>
    <property type="project" value="UniProtKB-KW"/>
</dbReference>
<protein>
    <submittedName>
        <fullName evidence="6">FAD-binding oxidoreductase</fullName>
    </submittedName>
</protein>
<proteinExistence type="predicted"/>
<dbReference type="Gene3D" id="1.10.45.10">
    <property type="entry name" value="Vanillyl-alcohol Oxidase, Chain A, domain 4"/>
    <property type="match status" value="1"/>
</dbReference>
<name>A0A964BRN9_9CYAN</name>
<dbReference type="InterPro" id="IPR004113">
    <property type="entry name" value="FAD-bd_oxidored_4_C"/>
</dbReference>
<dbReference type="RefSeq" id="WP_229641438.1">
    <property type="nucleotide sequence ID" value="NZ_JADWDC010000041.1"/>
</dbReference>
<sequence length="435" mass="47637">MTIAIATAIKSIIDSKTELVELAQADVPWQTKISQAVIKSSQPIYLVFPQSVDILAAIVKQASQEQWRILICGNGTKLNWGNSARDIQLVISTQKCDRLIEHAVGDLTVTAEAGMKLKDLQVILRWHNQFLPIDPSYPDTATLGGIVATADTGSWRERYGGIRDLLLGISLVRADGAIAKAGGRVVKNVAGYDLMKLFTGAYGTLGIISQLTFRTFPIIATSQTVLLTGTVDSIATATKTIRNSGLTPTAMDLLSNNVIDRLELEGNVGLIARWQTIPESIQQQIEQVKATAIELNLATNTYQEQGEIDLWQKCTTITSVSNSEQAVICKIGISPTAAVNFLQLKEIIDNKIAIRIHASSGIGQLQLNNPDRQIINQMRSHCQANHGFLTILNASETTKQELDIWGYQGNAIKTMQAIKNQFDPQHILNPNRFIV</sequence>
<keyword evidence="4" id="KW-0560">Oxidoreductase</keyword>
<dbReference type="InterPro" id="IPR016166">
    <property type="entry name" value="FAD-bd_PCMH"/>
</dbReference>
<dbReference type="InterPro" id="IPR006094">
    <property type="entry name" value="Oxid_FAD_bind_N"/>
</dbReference>
<dbReference type="AlphaFoldDB" id="A0A964BRN9"/>
<keyword evidence="3" id="KW-0274">FAD</keyword>
<dbReference type="Proteomes" id="UP000729733">
    <property type="component" value="Unassembled WGS sequence"/>
</dbReference>
<dbReference type="EMBL" id="JADWDC010000041">
    <property type="protein sequence ID" value="MCC0178369.1"/>
    <property type="molecule type" value="Genomic_DNA"/>
</dbReference>
<dbReference type="InterPro" id="IPR036318">
    <property type="entry name" value="FAD-bd_PCMH-like_sf"/>
</dbReference>
<keyword evidence="2" id="KW-0285">Flavoprotein</keyword>